<dbReference type="RefSeq" id="WP_132307758.1">
    <property type="nucleotide sequence ID" value="NZ_SMAR01000001.1"/>
</dbReference>
<comment type="caution">
    <text evidence="2">The sequence shown here is derived from an EMBL/GenBank/DDBJ whole genome shotgun (WGS) entry which is preliminary data.</text>
</comment>
<proteinExistence type="predicted"/>
<sequence>MNGQEIVITVLGVAAIAAAAYLARVHLNVETKKQIAEYKMRLSEEETKRLQVVADFMGDGEAQ</sequence>
<evidence type="ECO:0000256" key="1">
    <source>
        <dbReference type="SAM" id="Phobius"/>
    </source>
</evidence>
<feature type="transmembrane region" description="Helical" evidence="1">
    <location>
        <begin position="6"/>
        <end position="23"/>
    </location>
</feature>
<accession>A0A4R3NXZ2</accession>
<gene>
    <name evidence="2" type="ORF">EDC90_1001289</name>
</gene>
<keyword evidence="3" id="KW-1185">Reference proteome</keyword>
<reference evidence="2 3" key="1">
    <citation type="submission" date="2019-03" db="EMBL/GenBank/DDBJ databases">
        <title>Freshwater and sediment microbial communities from various areas in North America, analyzing microbe dynamics in response to fracking.</title>
        <authorList>
            <person name="Lamendella R."/>
        </authorList>
    </citation>
    <scope>NUCLEOTIDE SEQUENCE [LARGE SCALE GENOMIC DNA]</scope>
    <source>
        <strain evidence="2 3">175.2</strain>
    </source>
</reference>
<keyword evidence="1" id="KW-0812">Transmembrane</keyword>
<name>A0A4R3NXZ2_9HYPH</name>
<dbReference type="EMBL" id="SMAR01000001">
    <property type="protein sequence ID" value="TCT45147.1"/>
    <property type="molecule type" value="Genomic_DNA"/>
</dbReference>
<dbReference type="Proteomes" id="UP000295097">
    <property type="component" value="Unassembled WGS sequence"/>
</dbReference>
<evidence type="ECO:0000313" key="3">
    <source>
        <dbReference type="Proteomes" id="UP000295097"/>
    </source>
</evidence>
<evidence type="ECO:0000313" key="2">
    <source>
        <dbReference type="EMBL" id="TCT45147.1"/>
    </source>
</evidence>
<organism evidence="2 3">
    <name type="scientific">Martelella mediterranea</name>
    <dbReference type="NCBI Taxonomy" id="293089"/>
    <lineage>
        <taxon>Bacteria</taxon>
        <taxon>Pseudomonadati</taxon>
        <taxon>Pseudomonadota</taxon>
        <taxon>Alphaproteobacteria</taxon>
        <taxon>Hyphomicrobiales</taxon>
        <taxon>Aurantimonadaceae</taxon>
        <taxon>Martelella</taxon>
    </lineage>
</organism>
<protein>
    <submittedName>
        <fullName evidence="2">Uncharacterized protein</fullName>
    </submittedName>
</protein>
<keyword evidence="1" id="KW-1133">Transmembrane helix</keyword>
<dbReference type="AlphaFoldDB" id="A0A4R3NXZ2"/>
<keyword evidence="1" id="KW-0472">Membrane</keyword>